<feature type="compositionally biased region" description="Polar residues" evidence="1">
    <location>
        <begin position="286"/>
        <end position="295"/>
    </location>
</feature>
<feature type="region of interest" description="Disordered" evidence="1">
    <location>
        <begin position="111"/>
        <end position="191"/>
    </location>
</feature>
<reference evidence="2" key="2">
    <citation type="submission" date="2013-10" db="EMBL/GenBank/DDBJ databases">
        <authorList>
            <person name="Aslett M."/>
        </authorList>
    </citation>
    <scope>NUCLEOTIDE SEQUENCE [LARGE SCALE GENOMIC DNA]</scope>
    <source>
        <strain evidence="2">Houghton</strain>
    </source>
</reference>
<feature type="compositionally biased region" description="Low complexity" evidence="1">
    <location>
        <begin position="176"/>
        <end position="191"/>
    </location>
</feature>
<evidence type="ECO:0000313" key="3">
    <source>
        <dbReference type="Proteomes" id="UP000030750"/>
    </source>
</evidence>
<dbReference type="EMBL" id="HG713656">
    <property type="protein sequence ID" value="CDJ54090.1"/>
    <property type="molecule type" value="Genomic_DNA"/>
</dbReference>
<feature type="compositionally biased region" description="Basic residues" evidence="1">
    <location>
        <begin position="130"/>
        <end position="146"/>
    </location>
</feature>
<feature type="compositionally biased region" description="Low complexity" evidence="1">
    <location>
        <begin position="411"/>
        <end position="433"/>
    </location>
</feature>
<evidence type="ECO:0000313" key="2">
    <source>
        <dbReference type="EMBL" id="CDJ54090.1"/>
    </source>
</evidence>
<organism evidence="2 3">
    <name type="scientific">Eimeria brunetti</name>
    <dbReference type="NCBI Taxonomy" id="51314"/>
    <lineage>
        <taxon>Eukaryota</taxon>
        <taxon>Sar</taxon>
        <taxon>Alveolata</taxon>
        <taxon>Apicomplexa</taxon>
        <taxon>Conoidasida</taxon>
        <taxon>Coccidia</taxon>
        <taxon>Eucoccidiorida</taxon>
        <taxon>Eimeriorina</taxon>
        <taxon>Eimeriidae</taxon>
        <taxon>Eimeria</taxon>
    </lineage>
</organism>
<protein>
    <submittedName>
        <fullName evidence="2">Uncharacterized protein</fullName>
    </submittedName>
</protein>
<dbReference type="AlphaFoldDB" id="U6M1Z3"/>
<gene>
    <name evidence="2" type="ORF">EBH_0020770</name>
</gene>
<keyword evidence="3" id="KW-1185">Reference proteome</keyword>
<feature type="compositionally biased region" description="Polar residues" evidence="1">
    <location>
        <begin position="339"/>
        <end position="353"/>
    </location>
</feature>
<feature type="compositionally biased region" description="Polar residues" evidence="1">
    <location>
        <begin position="455"/>
        <end position="470"/>
    </location>
</feature>
<feature type="compositionally biased region" description="Basic and acidic residues" evidence="1">
    <location>
        <begin position="111"/>
        <end position="126"/>
    </location>
</feature>
<feature type="region of interest" description="Disordered" evidence="1">
    <location>
        <begin position="277"/>
        <end position="358"/>
    </location>
</feature>
<accession>U6M1Z3</accession>
<feature type="compositionally biased region" description="Low complexity" evidence="1">
    <location>
        <begin position="301"/>
        <end position="316"/>
    </location>
</feature>
<dbReference type="Proteomes" id="UP000030750">
    <property type="component" value="Unassembled WGS sequence"/>
</dbReference>
<proteinExistence type="predicted"/>
<sequence length="721" mass="79603">MPIFPWTSELEFPVGHRDGTAQRSDSHAVNTGKPEGVKFASAHRNRNRTVSIINSSVSAILVFVLATYLCLSPIGSWEQQNRAGAKVAPVIRRLSSSDEDETCKDFIELIGMDDKEDGKTHPRSQEPPHAARRSRRTAYRKRRRSREKQYEYKKRGKKPFFSGESRHLTGRLQRNSGPLPSSSSEASSVQLQALSTQQFQLPRGFQILDEASKSSATQASRTTSRGADSMPGLHLLEEFFADDDPFDQRFLDFIFDPSWNSSPGSSVDHLKGAQELAGESRAKATGQPSASNTPSFEAEKSVAYPSPSSSSEAPSVQLQASSTQKFQLSGGLQRPDEASTPSATQVSETTSRGADSMPGLNLIEEFLADDDPFDQRFLDFIFDPSWNSSPGSSADHLKGAQELAGESRATADQLSSSDSPSSEGESSAAQGSANGHAQRPVLVAQDVPGTPKTPEVSTEGSSSASTQESQRPMAEEGVPKATRTPLQGRSFLYVSAPTTIFYNSQASAGGLPSPAVQITAEDKALQGHPFYRLPRARCTQTLTPFNFGRAIMYSGRQNLTSLLTSVRELLIKPDLQPNELQLLISLGEGLVKNVHNMGNFQKGEIPLYKVYKPIARRFLIADALWSICEVVGVAMKKEEWWCHVLDKLMLLPNMQISSRQMRTSRYRYVSRMVAALHTYRDGRRPPPKEVVELKRDIFCSRDTPEMFRSSDYDKFRDDDTQ</sequence>
<dbReference type="OrthoDB" id="348464at2759"/>
<reference evidence="2" key="1">
    <citation type="submission" date="2013-10" db="EMBL/GenBank/DDBJ databases">
        <title>Genomic analysis of the causative agents of coccidiosis in chickens.</title>
        <authorList>
            <person name="Reid A.J."/>
            <person name="Blake D."/>
            <person name="Billington K."/>
            <person name="Browne H."/>
            <person name="Dunn M."/>
            <person name="Hung S."/>
            <person name="Kawahara F."/>
            <person name="Miranda-Saavedra D."/>
            <person name="Mourier T."/>
            <person name="Nagra H."/>
            <person name="Otto T.D."/>
            <person name="Rawlings N."/>
            <person name="Sanchez A."/>
            <person name="Sanders M."/>
            <person name="Subramaniam C."/>
            <person name="Tay Y."/>
            <person name="Dear P."/>
            <person name="Doerig C."/>
            <person name="Gruber A."/>
            <person name="Parkinson J."/>
            <person name="Shirley M."/>
            <person name="Wan K.L."/>
            <person name="Berriman M."/>
            <person name="Tomley F."/>
            <person name="Pain A."/>
        </authorList>
    </citation>
    <scope>NUCLEOTIDE SEQUENCE [LARGE SCALE GENOMIC DNA]</scope>
    <source>
        <strain evidence="2">Houghton</strain>
    </source>
</reference>
<feature type="region of interest" description="Disordered" evidence="1">
    <location>
        <begin position="381"/>
        <end position="484"/>
    </location>
</feature>
<evidence type="ECO:0000256" key="1">
    <source>
        <dbReference type="SAM" id="MobiDB-lite"/>
    </source>
</evidence>
<dbReference type="VEuPathDB" id="ToxoDB:EBH_0020770"/>
<name>U6M1Z3_9EIME</name>
<feature type="compositionally biased region" description="Polar residues" evidence="1">
    <location>
        <begin position="317"/>
        <end position="327"/>
    </location>
</feature>